<dbReference type="STRING" id="649349.Lbys_1538"/>
<reference key="1">
    <citation type="submission" date="2010-11" db="EMBL/GenBank/DDBJ databases">
        <title>The complete genome of Leadbetterella byssophila DSM 17132.</title>
        <authorList>
            <consortium name="US DOE Joint Genome Institute (JGI-PGF)"/>
            <person name="Lucas S."/>
            <person name="Copeland A."/>
            <person name="Lapidus A."/>
            <person name="Glavina del Rio T."/>
            <person name="Dalin E."/>
            <person name="Tice H."/>
            <person name="Bruce D."/>
            <person name="Goodwin L."/>
            <person name="Pitluck S."/>
            <person name="Kyrpides N."/>
            <person name="Mavromatis K."/>
            <person name="Ivanova N."/>
            <person name="Teshima H."/>
            <person name="Brettin T."/>
            <person name="Detter J.C."/>
            <person name="Han C."/>
            <person name="Tapia R."/>
            <person name="Land M."/>
            <person name="Hauser L."/>
            <person name="Markowitz V."/>
            <person name="Cheng J.-F."/>
            <person name="Hugenholtz P."/>
            <person name="Woyke T."/>
            <person name="Wu D."/>
            <person name="Tindall B."/>
            <person name="Pomrenke H.G."/>
            <person name="Brambilla E."/>
            <person name="Klenk H.-P."/>
            <person name="Eisen J.A."/>
        </authorList>
    </citation>
    <scope>NUCLEOTIDE SEQUENCE [LARGE SCALE GENOMIC DNA]</scope>
    <source>
        <strain>DSM 17132</strain>
    </source>
</reference>
<keyword evidence="1" id="KW-0732">Signal</keyword>
<keyword evidence="3" id="KW-1185">Reference proteome</keyword>
<feature type="chain" id="PRO_5003188530" description="DUF3575 domain-containing protein" evidence="1">
    <location>
        <begin position="18"/>
        <end position="254"/>
    </location>
</feature>
<evidence type="ECO:0008006" key="4">
    <source>
        <dbReference type="Google" id="ProtNLM"/>
    </source>
</evidence>
<evidence type="ECO:0000313" key="2">
    <source>
        <dbReference type="EMBL" id="ADQ17249.1"/>
    </source>
</evidence>
<gene>
    <name evidence="2" type="ordered locus">Lbys_1538</name>
</gene>
<dbReference type="KEGG" id="lby:Lbys_1538"/>
<dbReference type="Proteomes" id="UP000007435">
    <property type="component" value="Chromosome"/>
</dbReference>
<dbReference type="HOGENOM" id="CLU_1093248_0_0_10"/>
<dbReference type="AlphaFoldDB" id="E4RXL4"/>
<organism evidence="2 3">
    <name type="scientific">Leadbetterella byssophila (strain DSM 17132 / JCM 16389 / KACC 11308 / NBRC 106382 / 4M15)</name>
    <dbReference type="NCBI Taxonomy" id="649349"/>
    <lineage>
        <taxon>Bacteria</taxon>
        <taxon>Pseudomonadati</taxon>
        <taxon>Bacteroidota</taxon>
        <taxon>Cytophagia</taxon>
        <taxon>Cytophagales</taxon>
        <taxon>Leadbetterellaceae</taxon>
        <taxon>Leadbetterella</taxon>
    </lineage>
</organism>
<dbReference type="OrthoDB" id="1118958at2"/>
<accession>E4RXL4</accession>
<evidence type="ECO:0000256" key="1">
    <source>
        <dbReference type="SAM" id="SignalP"/>
    </source>
</evidence>
<dbReference type="EMBL" id="CP002305">
    <property type="protein sequence ID" value="ADQ17249.1"/>
    <property type="molecule type" value="Genomic_DNA"/>
</dbReference>
<proteinExistence type="predicted"/>
<evidence type="ECO:0000313" key="3">
    <source>
        <dbReference type="Proteomes" id="UP000007435"/>
    </source>
</evidence>
<feature type="signal peptide" evidence="1">
    <location>
        <begin position="1"/>
        <end position="17"/>
    </location>
</feature>
<sequence length="254" mass="28953">MTKKIFALLLLLPLAVAGQYKNSIRTNVAGAAIQIYSLQYERTLSPRWGFNNTIFYRPKSDIPFGGFIDEISKKHGVGLTGIKFDYIFMNEAQVGLKGYSPELRYYMGKNKKVFLGAFGIYEEFDMKVPAMVRILKNGQFLEVKLPVDFTFNTLSGGLLIGRSFQWNRFGLDIVFVGPHIGKAQEFYAEGNNPNLVGLNEEEREYVKGAIKQRFGLRDKYFSLEMENDRAEIKSVRSVPFVGLRGLGFNLSYRF</sequence>
<reference evidence="2 3" key="2">
    <citation type="journal article" date="2011" name="Stand. Genomic Sci.">
        <title>Complete genome sequence of Leadbetterella byssophila type strain (4M15).</title>
        <authorList>
            <person name="Abt B."/>
            <person name="Teshima H."/>
            <person name="Lucas S."/>
            <person name="Lapidus A."/>
            <person name="Del Rio T.G."/>
            <person name="Nolan M."/>
            <person name="Tice H."/>
            <person name="Cheng J.F."/>
            <person name="Pitluck S."/>
            <person name="Liolios K."/>
            <person name="Pagani I."/>
            <person name="Ivanova N."/>
            <person name="Mavromatis K."/>
            <person name="Pati A."/>
            <person name="Tapia R."/>
            <person name="Han C."/>
            <person name="Goodwin L."/>
            <person name="Chen A."/>
            <person name="Palaniappan K."/>
            <person name="Land M."/>
            <person name="Hauser L."/>
            <person name="Chang Y.J."/>
            <person name="Jeffries C.D."/>
            <person name="Rohde M."/>
            <person name="Goker M."/>
            <person name="Tindall B.J."/>
            <person name="Detter J.C."/>
            <person name="Woyke T."/>
            <person name="Bristow J."/>
            <person name="Eisen J.A."/>
            <person name="Markowitz V."/>
            <person name="Hugenholtz P."/>
            <person name="Klenk H.P."/>
            <person name="Kyrpides N.C."/>
        </authorList>
    </citation>
    <scope>NUCLEOTIDE SEQUENCE [LARGE SCALE GENOMIC DNA]</scope>
    <source>
        <strain evidence="3">DSM 17132 / JCM 16389 / KACC 11308 / NBRC 106382 / 4M15</strain>
    </source>
</reference>
<protein>
    <recommendedName>
        <fullName evidence="4">DUF3575 domain-containing protein</fullName>
    </recommendedName>
</protein>
<name>E4RXL4_LEAB4</name>
<dbReference type="RefSeq" id="WP_013408298.1">
    <property type="nucleotide sequence ID" value="NC_014655.1"/>
</dbReference>